<name>A0A7D5SCC5_9PROT</name>
<evidence type="ECO:0000259" key="8">
    <source>
        <dbReference type="Pfam" id="PF02384"/>
    </source>
</evidence>
<sequence>MSATANFQQLANFIWSVADLLRGPYRPPQYERVMLPLTVLRRFDAVLAPSKEAVLKRHAELSSKGIPNIDAILNNLAKDEDGTALGFHNHSQLDFPKLKGDPDNIGRHLADYIAGFSENIRKIFERFEFEKEIEKLEESNRLYQVVAQFAEIDLHPRKVDNITMGLVFEDLIRRFNEAANETAGDHFTPREVIQLMVNLLLEPDTSVLTQAGVIVTICDPACGTGGMLAEAQNWIRAHNEQATVKVFGQDYNPRSYAVAASDLLIKGHKDGQVMLGNTLTDDPFPEHRFDYLLANPPFGVDWKAERKVIDRWPNFRGYSGKLPRINDGALLFLLYMMSKFQDYKSGDRDKPGSRAAIVFNGSPLFTGSAGSGESEIRRWIIERDQLEAIVALPEQMFYNTGIGTFIWVVTNRKADHRKGKIQLIDARERYTTMKRSLGDKRRYLDQAALDAVTREHGACADSKTSRVFDNTDFGYRRISVLRPLRLRFQITDEARERFLNTCPDLFDALQAVQDELGNEPLLDWNQAWDAIQQVFRTLPDDIEGWAKGAKGTVQKKIFRDCFTTVDPEAAPVIAKHHKVAPLDRAALFPGQTVPVDINKDELYALLGLHKIPSSPRGGGARGEGVCIEYEPDPALKDAENIPLKEDIASYVLREVRPYVADAWIDRETLDEQDGGLGKVGYEINFNRVFFQYQPPRPLHEIDAELAAVEKRILCLLSEVTQ</sequence>
<keyword evidence="3 10" id="KW-0489">Methyltransferase</keyword>
<feature type="domain" description="N6 adenine-specific DNA methyltransferase N-terminal" evidence="9">
    <location>
        <begin position="10"/>
        <end position="149"/>
    </location>
</feature>
<keyword evidence="6" id="KW-0680">Restriction system</keyword>
<dbReference type="InterPro" id="IPR002052">
    <property type="entry name" value="DNA_methylase_N6_adenine_CS"/>
</dbReference>
<dbReference type="InterPro" id="IPR003356">
    <property type="entry name" value="DNA_methylase_A-5"/>
</dbReference>
<dbReference type="PANTHER" id="PTHR42933:SF3">
    <property type="entry name" value="TYPE I RESTRICTION ENZYME MJAVIII METHYLASE SUBUNIT"/>
    <property type="match status" value="1"/>
</dbReference>
<protein>
    <recommendedName>
        <fullName evidence="2">site-specific DNA-methyltransferase (adenine-specific)</fullName>
        <ecNumber evidence="2">2.1.1.72</ecNumber>
    </recommendedName>
</protein>
<dbReference type="REBASE" id="683598">
    <property type="entry name" value="M.AcoSSA1ORF18320P"/>
</dbReference>
<dbReference type="InterPro" id="IPR051537">
    <property type="entry name" value="DNA_Adenine_Mtase"/>
</dbReference>
<dbReference type="Gene3D" id="3.40.50.150">
    <property type="entry name" value="Vaccinia Virus protein VP39"/>
    <property type="match status" value="1"/>
</dbReference>
<evidence type="ECO:0000256" key="6">
    <source>
        <dbReference type="ARBA" id="ARBA00022747"/>
    </source>
</evidence>
<dbReference type="InterPro" id="IPR029063">
    <property type="entry name" value="SAM-dependent_MTases_sf"/>
</dbReference>
<evidence type="ECO:0000256" key="5">
    <source>
        <dbReference type="ARBA" id="ARBA00022691"/>
    </source>
</evidence>
<dbReference type="EMBL" id="CP058708">
    <property type="protein sequence ID" value="QLH51540.1"/>
    <property type="molecule type" value="Genomic_DNA"/>
</dbReference>
<dbReference type="Pfam" id="PF02384">
    <property type="entry name" value="N6_Mtase"/>
    <property type="match status" value="1"/>
</dbReference>
<evidence type="ECO:0000256" key="3">
    <source>
        <dbReference type="ARBA" id="ARBA00022603"/>
    </source>
</evidence>
<organism evidence="10 11">
    <name type="scientific">Candidatus Accumulibacter cognatus</name>
    <dbReference type="NCBI Taxonomy" id="2954383"/>
    <lineage>
        <taxon>Bacteria</taxon>
        <taxon>Pseudomonadati</taxon>
        <taxon>Pseudomonadota</taxon>
        <taxon>Betaproteobacteria</taxon>
        <taxon>Candidatus Accumulibacter</taxon>
    </lineage>
</organism>
<comment type="catalytic activity">
    <reaction evidence="7">
        <text>a 2'-deoxyadenosine in DNA + S-adenosyl-L-methionine = an N(6)-methyl-2'-deoxyadenosine in DNA + S-adenosyl-L-homocysteine + H(+)</text>
        <dbReference type="Rhea" id="RHEA:15197"/>
        <dbReference type="Rhea" id="RHEA-COMP:12418"/>
        <dbReference type="Rhea" id="RHEA-COMP:12419"/>
        <dbReference type="ChEBI" id="CHEBI:15378"/>
        <dbReference type="ChEBI" id="CHEBI:57856"/>
        <dbReference type="ChEBI" id="CHEBI:59789"/>
        <dbReference type="ChEBI" id="CHEBI:90615"/>
        <dbReference type="ChEBI" id="CHEBI:90616"/>
        <dbReference type="EC" id="2.1.1.72"/>
    </reaction>
</comment>
<evidence type="ECO:0000313" key="11">
    <source>
        <dbReference type="Proteomes" id="UP000509684"/>
    </source>
</evidence>
<evidence type="ECO:0000313" key="10">
    <source>
        <dbReference type="EMBL" id="QLH51540.1"/>
    </source>
</evidence>
<dbReference type="CDD" id="cd02440">
    <property type="entry name" value="AdoMet_MTases"/>
    <property type="match status" value="1"/>
</dbReference>
<dbReference type="PANTHER" id="PTHR42933">
    <property type="entry name" value="SLR6095 PROTEIN"/>
    <property type="match status" value="1"/>
</dbReference>
<dbReference type="AlphaFoldDB" id="A0A7D5SCC5"/>
<dbReference type="Proteomes" id="UP000509684">
    <property type="component" value="Chromosome"/>
</dbReference>
<evidence type="ECO:0000259" key="9">
    <source>
        <dbReference type="Pfam" id="PF12161"/>
    </source>
</evidence>
<dbReference type="KEGG" id="acog:HWD57_18320"/>
<dbReference type="PRINTS" id="PR00507">
    <property type="entry name" value="N12N6MTFRASE"/>
</dbReference>
<evidence type="ECO:0000256" key="1">
    <source>
        <dbReference type="ARBA" id="ARBA00006594"/>
    </source>
</evidence>
<comment type="similarity">
    <text evidence="1">Belongs to the N(4)/N(6)-methyltransferase family.</text>
</comment>
<dbReference type="InterPro" id="IPR022749">
    <property type="entry name" value="D12N6_MeTrfase_N"/>
</dbReference>
<gene>
    <name evidence="10" type="ORF">HWD57_18320</name>
</gene>
<dbReference type="GO" id="GO:0009007">
    <property type="term" value="F:site-specific DNA-methyltransferase (adenine-specific) activity"/>
    <property type="evidence" value="ECO:0007669"/>
    <property type="project" value="UniProtKB-EC"/>
</dbReference>
<dbReference type="GO" id="GO:0009307">
    <property type="term" value="P:DNA restriction-modification system"/>
    <property type="evidence" value="ECO:0007669"/>
    <property type="project" value="UniProtKB-KW"/>
</dbReference>
<evidence type="ECO:0000256" key="2">
    <source>
        <dbReference type="ARBA" id="ARBA00011900"/>
    </source>
</evidence>
<keyword evidence="5" id="KW-0949">S-adenosyl-L-methionine</keyword>
<proteinExistence type="inferred from homology"/>
<reference evidence="10 11" key="1">
    <citation type="journal article" date="2019" name="Microbiome">
        <title>Annotated bacterial chromosomes from frame-shift-corrected long-read metagenomic data.</title>
        <authorList>
            <person name="Arumugam K."/>
            <person name="Bagci C."/>
            <person name="Bessarab I."/>
            <person name="Beier S."/>
            <person name="Buchfink B."/>
            <person name="Gorska A."/>
            <person name="Qiu G."/>
            <person name="Huson D.H."/>
            <person name="Williams R.B.H."/>
        </authorList>
    </citation>
    <scope>NUCLEOTIDE SEQUENCE [LARGE SCALE GENOMIC DNA]</scope>
    <source>
        <strain evidence="10">SSA1</strain>
    </source>
</reference>
<dbReference type="EC" id="2.1.1.72" evidence="2"/>
<dbReference type="PROSITE" id="PS00092">
    <property type="entry name" value="N6_MTASE"/>
    <property type="match status" value="1"/>
</dbReference>
<evidence type="ECO:0000256" key="7">
    <source>
        <dbReference type="ARBA" id="ARBA00047942"/>
    </source>
</evidence>
<feature type="domain" description="DNA methylase adenine-specific" evidence="8">
    <location>
        <begin position="163"/>
        <end position="435"/>
    </location>
</feature>
<keyword evidence="4" id="KW-0808">Transferase</keyword>
<evidence type="ECO:0000256" key="4">
    <source>
        <dbReference type="ARBA" id="ARBA00022679"/>
    </source>
</evidence>
<accession>A0A7D5SCC5</accession>
<dbReference type="SUPFAM" id="SSF53335">
    <property type="entry name" value="S-adenosyl-L-methionine-dependent methyltransferases"/>
    <property type="match status" value="1"/>
</dbReference>
<dbReference type="GO" id="GO:0032259">
    <property type="term" value="P:methylation"/>
    <property type="evidence" value="ECO:0007669"/>
    <property type="project" value="UniProtKB-KW"/>
</dbReference>
<dbReference type="GO" id="GO:0008170">
    <property type="term" value="F:N-methyltransferase activity"/>
    <property type="evidence" value="ECO:0007669"/>
    <property type="project" value="InterPro"/>
</dbReference>
<dbReference type="Pfam" id="PF12161">
    <property type="entry name" value="HsdM_N"/>
    <property type="match status" value="1"/>
</dbReference>
<dbReference type="GO" id="GO:0003677">
    <property type="term" value="F:DNA binding"/>
    <property type="evidence" value="ECO:0007669"/>
    <property type="project" value="InterPro"/>
</dbReference>